<keyword evidence="1" id="KW-1133">Transmembrane helix</keyword>
<evidence type="ECO:0000256" key="1">
    <source>
        <dbReference type="SAM" id="Phobius"/>
    </source>
</evidence>
<accession>A0A9X2DTQ4</accession>
<gene>
    <name evidence="2" type="ORF">M3202_19675</name>
</gene>
<name>A0A9X2DTQ4_9BACI</name>
<comment type="caution">
    <text evidence="2">The sequence shown here is derived from an EMBL/GenBank/DDBJ whole genome shotgun (WGS) entry which is preliminary data.</text>
</comment>
<dbReference type="EMBL" id="JAMBOL010000033">
    <property type="protein sequence ID" value="MCM3716267.1"/>
    <property type="molecule type" value="Genomic_DNA"/>
</dbReference>
<organism evidence="2 3">
    <name type="scientific">Halalkalibacter oceani</name>
    <dbReference type="NCBI Taxonomy" id="1653776"/>
    <lineage>
        <taxon>Bacteria</taxon>
        <taxon>Bacillati</taxon>
        <taxon>Bacillota</taxon>
        <taxon>Bacilli</taxon>
        <taxon>Bacillales</taxon>
        <taxon>Bacillaceae</taxon>
        <taxon>Halalkalibacter</taxon>
    </lineage>
</organism>
<evidence type="ECO:0000313" key="3">
    <source>
        <dbReference type="Proteomes" id="UP001139179"/>
    </source>
</evidence>
<evidence type="ECO:0000313" key="2">
    <source>
        <dbReference type="EMBL" id="MCM3716267.1"/>
    </source>
</evidence>
<dbReference type="Proteomes" id="UP001139179">
    <property type="component" value="Unassembled WGS sequence"/>
</dbReference>
<feature type="transmembrane region" description="Helical" evidence="1">
    <location>
        <begin position="20"/>
        <end position="40"/>
    </location>
</feature>
<keyword evidence="3" id="KW-1185">Reference proteome</keyword>
<protein>
    <submittedName>
        <fullName evidence="2">Uncharacterized protein</fullName>
    </submittedName>
</protein>
<keyword evidence="1" id="KW-0472">Membrane</keyword>
<proteinExistence type="predicted"/>
<dbReference type="RefSeq" id="WP_251224938.1">
    <property type="nucleotide sequence ID" value="NZ_JAMBOL010000033.1"/>
</dbReference>
<keyword evidence="1" id="KW-0812">Transmembrane</keyword>
<reference evidence="2" key="1">
    <citation type="submission" date="2022-05" db="EMBL/GenBank/DDBJ databases">
        <title>Comparative Genomics of Spacecraft Associated Microbes.</title>
        <authorList>
            <person name="Tran M.T."/>
            <person name="Wright A."/>
            <person name="Seuylemezian A."/>
            <person name="Eisen J."/>
            <person name="Coil D."/>
        </authorList>
    </citation>
    <scope>NUCLEOTIDE SEQUENCE</scope>
    <source>
        <strain evidence="2">214.1.1</strain>
    </source>
</reference>
<sequence length="61" mass="7351">MEFEKRRMYTPYELKPWEVIKFSIVLIICLGFLVTFNFAFNKETRDLAPVEYYPVIADKLL</sequence>
<dbReference type="AlphaFoldDB" id="A0A9X2DTQ4"/>